<dbReference type="Proteomes" id="UP001219525">
    <property type="component" value="Unassembled WGS sequence"/>
</dbReference>
<feature type="region of interest" description="Disordered" evidence="1">
    <location>
        <begin position="211"/>
        <end position="236"/>
    </location>
</feature>
<feature type="region of interest" description="Disordered" evidence="1">
    <location>
        <begin position="592"/>
        <end position="616"/>
    </location>
</feature>
<feature type="region of interest" description="Disordered" evidence="1">
    <location>
        <begin position="293"/>
        <end position="324"/>
    </location>
</feature>
<comment type="caution">
    <text evidence="2">The sequence shown here is derived from an EMBL/GenBank/DDBJ whole genome shotgun (WGS) entry which is preliminary data.</text>
</comment>
<keyword evidence="3" id="KW-1185">Reference proteome</keyword>
<sequence length="1081" mass="120827">MDLVEGAEDPLLKHIRQLLLNYVVANITTDYIQLTEDALRSQYFVQVPTVDPNCLILPPDPFDTLTRIYALGSQEPSQEKLPKPTPAAIQYIKDVLKPQALRPLESVAFRESTFESYLPLYQPMSPVLTARARRETPRPRADKFLRLPARSHSEFLASQSIKPVEVKPISETVPKQDEVLDTDWRLHKDEEPVRSFLLSVFKPCQGYKNRHLDFSSRPDSPPTPNQVPDSPFIPIFPRRRRAGSGVRVGDPPPSGLKGVGSLRAVILPPVKVEEPDPDLHTQNMVVVDEAYKSSVSPTPTPTSSQDEIDELSWSSPNTTPPAYRPTKMEVVQIPRVKRIGVERKKPLPIGHGTVLGSFLVPFVQNLPAGQPASRSLETPSSMVGQAESTCDSIDANRDDFDADLVRLYEHQRQDPRDLILKEPVDEKRQLLMDVPVLPPPNQHPPNALFLPSKLKELVAPAKAKGQAVVKIPVYAFLKKAKGIPSLNVELSWIPIAAKTRIPTHFEVLNVADLLEGSTQACPNLPTQVSNLLEDLLSTPSASKTRAQQETWSYRYGETLFQPATSDFLDLDVARCEIILSRKERRRVAGLTDDFEDNQDSDDQLDAEDAQAVEGRSAKRPRLARDIYLDDSGIAFDSLDVDLPPSIGGSYFYDHQSDGDIVAEYDEQFAPDDPRIGLPAHSRQDADHGEFMALSFGSHPAISAQPTQLPPNETPSDETYASMFEPHPDVIVNNTSVARPSDLPDPPDIATRSLGILEFAKLRAKKVSMLDPDSHPEIPQDGADVQEPPRSIPEDIYAPSTIRLPLIWDPPTSPHRYMVSMDVIQKQSFLRSLRSRACTVDVVERETLGGVDIILDPHSAIIFSNLLVLPFECADLVKRIAQQSWLYSRLLILFEAYPVEHSYQCKTSSDRPSALFAYTPPVLKAVRKLRRDLDIMSGCGTKRAECLVQHAFANTVDETAKFTRFFGDFVQANDEYHGMLWGDRTWLEDDIPEVLSVVASLVWLLTLWIKGETELAAVDGMNRFAAFVILCQIDLGDFLEFSAEERMAKFGDCIGLERMMLLNQVIEQRLQAMQPSESDVVE</sequence>
<accession>A0AAD6VXF7</accession>
<protein>
    <submittedName>
        <fullName evidence="2">Uncharacterized protein</fullName>
    </submittedName>
</protein>
<name>A0AAD6VXF7_9AGAR</name>
<reference evidence="2" key="1">
    <citation type="submission" date="2023-03" db="EMBL/GenBank/DDBJ databases">
        <title>Massive genome expansion in bonnet fungi (Mycena s.s.) driven by repeated elements and novel gene families across ecological guilds.</title>
        <authorList>
            <consortium name="Lawrence Berkeley National Laboratory"/>
            <person name="Harder C.B."/>
            <person name="Miyauchi S."/>
            <person name="Viragh M."/>
            <person name="Kuo A."/>
            <person name="Thoen E."/>
            <person name="Andreopoulos B."/>
            <person name="Lu D."/>
            <person name="Skrede I."/>
            <person name="Drula E."/>
            <person name="Henrissat B."/>
            <person name="Morin E."/>
            <person name="Kohler A."/>
            <person name="Barry K."/>
            <person name="LaButti K."/>
            <person name="Morin E."/>
            <person name="Salamov A."/>
            <person name="Lipzen A."/>
            <person name="Mereny Z."/>
            <person name="Hegedus B."/>
            <person name="Baldrian P."/>
            <person name="Stursova M."/>
            <person name="Weitz H."/>
            <person name="Taylor A."/>
            <person name="Grigoriev I.V."/>
            <person name="Nagy L.G."/>
            <person name="Martin F."/>
            <person name="Kauserud H."/>
        </authorList>
    </citation>
    <scope>NUCLEOTIDE SEQUENCE</scope>
    <source>
        <strain evidence="2">9144</strain>
    </source>
</reference>
<dbReference type="AlphaFoldDB" id="A0AAD6VXF7"/>
<dbReference type="EMBL" id="JARJCW010000008">
    <property type="protein sequence ID" value="KAJ7221744.1"/>
    <property type="molecule type" value="Genomic_DNA"/>
</dbReference>
<evidence type="ECO:0000313" key="2">
    <source>
        <dbReference type="EMBL" id="KAJ7221744.1"/>
    </source>
</evidence>
<feature type="compositionally biased region" description="Low complexity" evidence="1">
    <location>
        <begin position="293"/>
        <end position="304"/>
    </location>
</feature>
<feature type="region of interest" description="Disordered" evidence="1">
    <location>
        <begin position="769"/>
        <end position="790"/>
    </location>
</feature>
<organism evidence="2 3">
    <name type="scientific">Mycena pura</name>
    <dbReference type="NCBI Taxonomy" id="153505"/>
    <lineage>
        <taxon>Eukaryota</taxon>
        <taxon>Fungi</taxon>
        <taxon>Dikarya</taxon>
        <taxon>Basidiomycota</taxon>
        <taxon>Agaricomycotina</taxon>
        <taxon>Agaricomycetes</taxon>
        <taxon>Agaricomycetidae</taxon>
        <taxon>Agaricales</taxon>
        <taxon>Marasmiineae</taxon>
        <taxon>Mycenaceae</taxon>
        <taxon>Mycena</taxon>
    </lineage>
</organism>
<evidence type="ECO:0000313" key="3">
    <source>
        <dbReference type="Proteomes" id="UP001219525"/>
    </source>
</evidence>
<gene>
    <name evidence="2" type="ORF">GGX14DRAFT_671147</name>
</gene>
<evidence type="ECO:0000256" key="1">
    <source>
        <dbReference type="SAM" id="MobiDB-lite"/>
    </source>
</evidence>
<proteinExistence type="predicted"/>
<feature type="compositionally biased region" description="Acidic residues" evidence="1">
    <location>
        <begin position="592"/>
        <end position="610"/>
    </location>
</feature>